<protein>
    <submittedName>
        <fullName evidence="2">Uncharacterized protein</fullName>
    </submittedName>
</protein>
<sequence>MVFNTIDRLREKPEHHRRRVAYGISALITIFIFVVWLSVHIPGGSAPVVAQAPTETEESSESPFETLSRGVASVYEAIKGMSGDEEIGSFSEEYERIKSQVEGGDLEFFQGDSANPAR</sequence>
<dbReference type="EMBL" id="MHWE01000024">
    <property type="protein sequence ID" value="OHB02961.1"/>
    <property type="molecule type" value="Genomic_DNA"/>
</dbReference>
<keyword evidence="1" id="KW-0472">Membrane</keyword>
<keyword evidence="1" id="KW-1133">Transmembrane helix</keyword>
<evidence type="ECO:0000256" key="1">
    <source>
        <dbReference type="SAM" id="Phobius"/>
    </source>
</evidence>
<accession>A0A1G2U096</accession>
<name>A0A1G2U096_9BACT</name>
<gene>
    <name evidence="2" type="ORF">A3B14_00770</name>
</gene>
<dbReference type="AlphaFoldDB" id="A0A1G2U096"/>
<proteinExistence type="predicted"/>
<comment type="caution">
    <text evidence="2">The sequence shown here is derived from an EMBL/GenBank/DDBJ whole genome shotgun (WGS) entry which is preliminary data.</text>
</comment>
<reference evidence="2 3" key="1">
    <citation type="journal article" date="2016" name="Nat. Commun.">
        <title>Thousands of microbial genomes shed light on interconnected biogeochemical processes in an aquifer system.</title>
        <authorList>
            <person name="Anantharaman K."/>
            <person name="Brown C.T."/>
            <person name="Hug L.A."/>
            <person name="Sharon I."/>
            <person name="Castelle C.J."/>
            <person name="Probst A.J."/>
            <person name="Thomas B.C."/>
            <person name="Singh A."/>
            <person name="Wilkins M.J."/>
            <person name="Karaoz U."/>
            <person name="Brodie E.L."/>
            <person name="Williams K.H."/>
            <person name="Hubbard S.S."/>
            <person name="Banfield J.F."/>
        </authorList>
    </citation>
    <scope>NUCLEOTIDE SEQUENCE [LARGE SCALE GENOMIC DNA]</scope>
</reference>
<dbReference type="Proteomes" id="UP000176800">
    <property type="component" value="Unassembled WGS sequence"/>
</dbReference>
<evidence type="ECO:0000313" key="2">
    <source>
        <dbReference type="EMBL" id="OHB02961.1"/>
    </source>
</evidence>
<feature type="transmembrane region" description="Helical" evidence="1">
    <location>
        <begin position="20"/>
        <end position="39"/>
    </location>
</feature>
<keyword evidence="1" id="KW-0812">Transmembrane</keyword>
<evidence type="ECO:0000313" key="3">
    <source>
        <dbReference type="Proteomes" id="UP000176800"/>
    </source>
</evidence>
<organism evidence="2 3">
    <name type="scientific">Candidatus Zambryskibacteria bacterium RIFCSPLOWO2_01_FULL_45_21</name>
    <dbReference type="NCBI Taxonomy" id="1802761"/>
    <lineage>
        <taxon>Bacteria</taxon>
        <taxon>Candidatus Zambryskiibacteriota</taxon>
    </lineage>
</organism>